<feature type="region of interest" description="Disordered" evidence="7">
    <location>
        <begin position="23"/>
        <end position="75"/>
    </location>
</feature>
<keyword evidence="3" id="KW-0472">Membrane</keyword>
<evidence type="ECO:0000313" key="10">
    <source>
        <dbReference type="Proteomes" id="UP000283077"/>
    </source>
</evidence>
<gene>
    <name evidence="9" type="ORF">EOE67_02230</name>
</gene>
<dbReference type="InterPro" id="IPR032831">
    <property type="entry name" value="LptM_cons"/>
</dbReference>
<feature type="signal peptide" evidence="8">
    <location>
        <begin position="1"/>
        <end position="19"/>
    </location>
</feature>
<proteinExistence type="predicted"/>
<dbReference type="GO" id="GO:0009279">
    <property type="term" value="C:cell outer membrane"/>
    <property type="evidence" value="ECO:0007669"/>
    <property type="project" value="UniProtKB-SubCell"/>
</dbReference>
<organism evidence="9 10">
    <name type="scientific">Rheinheimera riviphila</name>
    <dbReference type="NCBI Taxonomy" id="1834037"/>
    <lineage>
        <taxon>Bacteria</taxon>
        <taxon>Pseudomonadati</taxon>
        <taxon>Pseudomonadota</taxon>
        <taxon>Gammaproteobacteria</taxon>
        <taxon>Chromatiales</taxon>
        <taxon>Chromatiaceae</taxon>
        <taxon>Rheinheimera</taxon>
    </lineage>
</organism>
<feature type="compositionally biased region" description="Low complexity" evidence="7">
    <location>
        <begin position="38"/>
        <end position="67"/>
    </location>
</feature>
<keyword evidence="5" id="KW-0998">Cell outer membrane</keyword>
<evidence type="ECO:0000256" key="2">
    <source>
        <dbReference type="ARBA" id="ARBA00022729"/>
    </source>
</evidence>
<keyword evidence="6" id="KW-0449">Lipoprotein</keyword>
<evidence type="ECO:0000256" key="6">
    <source>
        <dbReference type="ARBA" id="ARBA00023288"/>
    </source>
</evidence>
<dbReference type="AlphaFoldDB" id="A0A437R5H7"/>
<evidence type="ECO:0000256" key="3">
    <source>
        <dbReference type="ARBA" id="ARBA00023136"/>
    </source>
</evidence>
<evidence type="ECO:0000256" key="1">
    <source>
        <dbReference type="ARBA" id="ARBA00004459"/>
    </source>
</evidence>
<evidence type="ECO:0008006" key="11">
    <source>
        <dbReference type="Google" id="ProtNLM"/>
    </source>
</evidence>
<keyword evidence="10" id="KW-1185">Reference proteome</keyword>
<comment type="caution">
    <text evidence="9">The sequence shown here is derived from an EMBL/GenBank/DDBJ whole genome shotgun (WGS) entry which is preliminary data.</text>
</comment>
<keyword evidence="4" id="KW-0564">Palmitate</keyword>
<sequence length="75" mass="7733">MKAVMQTLFVLMLASLGLAGCGQKGDLFLPTEKPPVATPAEPAAEPASTQPEQQQPAATGTTADPAQHSTSNTKR</sequence>
<feature type="chain" id="PRO_5019080550" description="Lipoprotein" evidence="8">
    <location>
        <begin position="20"/>
        <end position="75"/>
    </location>
</feature>
<evidence type="ECO:0000256" key="4">
    <source>
        <dbReference type="ARBA" id="ARBA00023139"/>
    </source>
</evidence>
<evidence type="ECO:0000256" key="8">
    <source>
        <dbReference type="SAM" id="SignalP"/>
    </source>
</evidence>
<dbReference type="PROSITE" id="PS51257">
    <property type="entry name" value="PROKAR_LIPOPROTEIN"/>
    <property type="match status" value="1"/>
</dbReference>
<evidence type="ECO:0000256" key="7">
    <source>
        <dbReference type="SAM" id="MobiDB-lite"/>
    </source>
</evidence>
<accession>A0A437R5H7</accession>
<dbReference type="NCBIfam" id="NF047847">
    <property type="entry name" value="SS_mature_LptM"/>
    <property type="match status" value="1"/>
</dbReference>
<evidence type="ECO:0000256" key="5">
    <source>
        <dbReference type="ARBA" id="ARBA00023237"/>
    </source>
</evidence>
<evidence type="ECO:0000313" key="9">
    <source>
        <dbReference type="EMBL" id="RVU42024.1"/>
    </source>
</evidence>
<dbReference type="EMBL" id="SACS01000001">
    <property type="protein sequence ID" value="RVU42024.1"/>
    <property type="molecule type" value="Genomic_DNA"/>
</dbReference>
<keyword evidence="2 8" id="KW-0732">Signal</keyword>
<name>A0A437R5H7_9GAMM</name>
<comment type="subcellular location">
    <subcellularLocation>
        <location evidence="1">Cell outer membrane</location>
        <topology evidence="1">Lipid-anchor</topology>
    </subcellularLocation>
</comment>
<protein>
    <recommendedName>
        <fullName evidence="11">Lipoprotein</fullName>
    </recommendedName>
</protein>
<dbReference type="Proteomes" id="UP000283077">
    <property type="component" value="Unassembled WGS sequence"/>
</dbReference>
<reference evidence="9 10" key="1">
    <citation type="submission" date="2019-01" db="EMBL/GenBank/DDBJ databases">
        <authorList>
            <person name="Chen W.-M."/>
        </authorList>
    </citation>
    <scope>NUCLEOTIDE SEQUENCE [LARGE SCALE GENOMIC DNA]</scope>
    <source>
        <strain evidence="9 10">KYPC3</strain>
    </source>
</reference>
<dbReference type="Pfam" id="PF13627">
    <property type="entry name" value="LptM_cons"/>
    <property type="match status" value="1"/>
</dbReference>